<keyword evidence="2" id="KW-1185">Reference proteome</keyword>
<evidence type="ECO:0000313" key="2">
    <source>
        <dbReference type="Proteomes" id="UP001244552"/>
    </source>
</evidence>
<proteinExistence type="predicted"/>
<protein>
    <recommendedName>
        <fullName evidence="3">Head protein</fullName>
    </recommendedName>
</protein>
<dbReference type="InterPro" id="IPR035198">
    <property type="entry name" value="SU10_MCP"/>
</dbReference>
<evidence type="ECO:0000313" key="1">
    <source>
        <dbReference type="EMBL" id="MDQ0535400.1"/>
    </source>
</evidence>
<evidence type="ECO:0008006" key="3">
    <source>
        <dbReference type="Google" id="ProtNLM"/>
    </source>
</evidence>
<sequence>MAAPTNTVQTYAQVGIREDLSDVVSKIDITEVQFQSNIGKSKATARYHEWQTQALAAASASNACVEGDDTTAQAATPRVRVGNRLQIAKKSGTVSGSAQAVDVAGVSDELDEQKILKGLELRRDVEATLLQNTASSAGNSTTAATAAGFESWITSNVSRGTSGANGGFSGGTVAAPTDGTQRAFAQSQLDTVMQSCFANGGKPTMLFLGPAQKTAFSAFTGIALNRVDNPKDTQVTIVGGADVYLSNFGKLSVVPSIFQRNRTALLIDPKMVKKANLRKMFTEMLAKTGDADKFQVIEEFTLEMTNEKAHGLIADLT</sequence>
<reference evidence="1 2" key="1">
    <citation type="submission" date="2023-07" db="EMBL/GenBank/DDBJ databases">
        <title>Genomic Encyclopedia of Type Strains, Phase IV (KMG-IV): sequencing the most valuable type-strain genomes for metagenomic binning, comparative biology and taxonomic classification.</title>
        <authorList>
            <person name="Goeker M."/>
        </authorList>
    </citation>
    <scope>NUCLEOTIDE SEQUENCE [LARGE SCALE GENOMIC DNA]</scope>
    <source>
        <strain evidence="1 2">DSM 19922</strain>
    </source>
</reference>
<dbReference type="EMBL" id="JAUSVU010000017">
    <property type="protein sequence ID" value="MDQ0535400.1"/>
    <property type="molecule type" value="Genomic_DNA"/>
</dbReference>
<name>A0ABU0MPK8_9PROT</name>
<dbReference type="Proteomes" id="UP001244552">
    <property type="component" value="Unassembled WGS sequence"/>
</dbReference>
<organism evidence="1 2">
    <name type="scientific">Azospirillum picis</name>
    <dbReference type="NCBI Taxonomy" id="488438"/>
    <lineage>
        <taxon>Bacteria</taxon>
        <taxon>Pseudomonadati</taxon>
        <taxon>Pseudomonadota</taxon>
        <taxon>Alphaproteobacteria</taxon>
        <taxon>Rhodospirillales</taxon>
        <taxon>Azospirillaceae</taxon>
        <taxon>Azospirillum</taxon>
    </lineage>
</organism>
<gene>
    <name evidence="1" type="ORF">QO018_004278</name>
</gene>
<dbReference type="RefSeq" id="WP_209985945.1">
    <property type="nucleotide sequence ID" value="NZ_JAGINO010000017.1"/>
</dbReference>
<accession>A0ABU0MPK8</accession>
<dbReference type="Pfam" id="PF17236">
    <property type="entry name" value="SU10_MCP"/>
    <property type="match status" value="1"/>
</dbReference>
<comment type="caution">
    <text evidence="1">The sequence shown here is derived from an EMBL/GenBank/DDBJ whole genome shotgun (WGS) entry which is preliminary data.</text>
</comment>